<comment type="caution">
    <text evidence="1">The sequence shown here is derived from an EMBL/GenBank/DDBJ whole genome shotgun (WGS) entry which is preliminary data.</text>
</comment>
<accession>A0A918B8I7</accession>
<proteinExistence type="predicted"/>
<name>A0A918B8I7_9ACTN</name>
<reference evidence="1" key="2">
    <citation type="submission" date="2020-09" db="EMBL/GenBank/DDBJ databases">
        <authorList>
            <person name="Sun Q."/>
            <person name="Ohkuma M."/>
        </authorList>
    </citation>
    <scope>NUCLEOTIDE SEQUENCE</scope>
    <source>
        <strain evidence="1">JCM 3131</strain>
    </source>
</reference>
<dbReference type="RefSeq" id="WP_189215596.1">
    <property type="nucleotide sequence ID" value="NZ_BMQK01000002.1"/>
</dbReference>
<evidence type="ECO:0000313" key="1">
    <source>
        <dbReference type="EMBL" id="GGQ44921.1"/>
    </source>
</evidence>
<protein>
    <submittedName>
        <fullName evidence="1">Uncharacterized protein</fullName>
    </submittedName>
</protein>
<dbReference type="Proteomes" id="UP000620156">
    <property type="component" value="Unassembled WGS sequence"/>
</dbReference>
<gene>
    <name evidence="1" type="ORF">GCM10010145_11990</name>
</gene>
<reference evidence="1" key="1">
    <citation type="journal article" date="2014" name="Int. J. Syst. Evol. Microbiol.">
        <title>Complete genome sequence of Corynebacterium casei LMG S-19264T (=DSM 44701T), isolated from a smear-ripened cheese.</title>
        <authorList>
            <consortium name="US DOE Joint Genome Institute (JGI-PGF)"/>
            <person name="Walter F."/>
            <person name="Albersmeier A."/>
            <person name="Kalinowski J."/>
            <person name="Ruckert C."/>
        </authorList>
    </citation>
    <scope>NUCLEOTIDE SEQUENCE</scope>
    <source>
        <strain evidence="1">JCM 3131</strain>
    </source>
</reference>
<dbReference type="AlphaFoldDB" id="A0A918B8I7"/>
<organism evidence="1 2">
    <name type="scientific">Streptomyces ruber</name>
    <dbReference type="NCBI Taxonomy" id="83378"/>
    <lineage>
        <taxon>Bacteria</taxon>
        <taxon>Bacillati</taxon>
        <taxon>Actinomycetota</taxon>
        <taxon>Actinomycetes</taxon>
        <taxon>Kitasatosporales</taxon>
        <taxon>Streptomycetaceae</taxon>
        <taxon>Streptomyces</taxon>
    </lineage>
</organism>
<evidence type="ECO:0000313" key="2">
    <source>
        <dbReference type="Proteomes" id="UP000620156"/>
    </source>
</evidence>
<keyword evidence="2" id="KW-1185">Reference proteome</keyword>
<dbReference type="EMBL" id="BMQK01000002">
    <property type="protein sequence ID" value="GGQ44921.1"/>
    <property type="molecule type" value="Genomic_DNA"/>
</dbReference>
<sequence>MYKLTWRTPEGRPALAKVFDPATVRKLAADAIDANPEGNHLRVQQLVSCPIVGDRIWAEVTHQFV</sequence>